<dbReference type="NCBIfam" id="TIGR02152">
    <property type="entry name" value="D_ribokin_bact"/>
    <property type="match status" value="1"/>
</dbReference>
<name>A0ABS7DCD6_9BACL</name>
<dbReference type="InterPro" id="IPR029056">
    <property type="entry name" value="Ribokinase-like"/>
</dbReference>
<dbReference type="HAMAP" id="MF_01987">
    <property type="entry name" value="Ribokinase"/>
    <property type="match status" value="1"/>
</dbReference>
<feature type="binding site" evidence="12">
    <location>
        <begin position="220"/>
        <end position="225"/>
    </location>
    <ligand>
        <name>ATP</name>
        <dbReference type="ChEBI" id="CHEBI:30616"/>
    </ligand>
</feature>
<feature type="binding site" evidence="12">
    <location>
        <position position="252"/>
    </location>
    <ligand>
        <name>substrate</name>
    </ligand>
</feature>
<keyword evidence="5 12" id="KW-0479">Metal-binding</keyword>
<evidence type="ECO:0000256" key="1">
    <source>
        <dbReference type="ARBA" id="ARBA00005380"/>
    </source>
</evidence>
<comment type="subunit">
    <text evidence="12">Homodimer.</text>
</comment>
<comment type="catalytic activity">
    <reaction evidence="12">
        <text>D-ribose + ATP = D-ribose 5-phosphate + ADP + H(+)</text>
        <dbReference type="Rhea" id="RHEA:13697"/>
        <dbReference type="ChEBI" id="CHEBI:15378"/>
        <dbReference type="ChEBI" id="CHEBI:30616"/>
        <dbReference type="ChEBI" id="CHEBI:47013"/>
        <dbReference type="ChEBI" id="CHEBI:78346"/>
        <dbReference type="ChEBI" id="CHEBI:456216"/>
        <dbReference type="EC" id="2.7.1.15"/>
    </reaction>
</comment>
<comment type="activity regulation">
    <text evidence="12">Activated by a monovalent cation that binds near, but not in, the active site. The most likely occupant of the site in vivo is potassium. Ion binding induces a conformational change that may alter substrate affinity.</text>
</comment>
<dbReference type="InterPro" id="IPR011611">
    <property type="entry name" value="PfkB_dom"/>
</dbReference>
<keyword evidence="8 12" id="KW-0067">ATP-binding</keyword>
<dbReference type="PANTHER" id="PTHR10584">
    <property type="entry name" value="SUGAR KINASE"/>
    <property type="match status" value="1"/>
</dbReference>
<feature type="binding site" evidence="12">
    <location>
        <position position="248"/>
    </location>
    <ligand>
        <name>K(+)</name>
        <dbReference type="ChEBI" id="CHEBI:29103"/>
    </ligand>
</feature>
<keyword evidence="7 12" id="KW-0418">Kinase</keyword>
<keyword evidence="11 12" id="KW-0119">Carbohydrate metabolism</keyword>
<feature type="active site" description="Proton acceptor" evidence="12">
    <location>
        <position position="252"/>
    </location>
</feature>
<keyword evidence="10 12" id="KW-0630">Potassium</keyword>
<evidence type="ECO:0000256" key="3">
    <source>
        <dbReference type="ARBA" id="ARBA00016943"/>
    </source>
</evidence>
<comment type="caution">
    <text evidence="14">The sequence shown here is derived from an EMBL/GenBank/DDBJ whole genome shotgun (WGS) entry which is preliminary data.</text>
</comment>
<evidence type="ECO:0000256" key="7">
    <source>
        <dbReference type="ARBA" id="ARBA00022777"/>
    </source>
</evidence>
<reference evidence="14 15" key="1">
    <citation type="submission" date="2021-07" db="EMBL/GenBank/DDBJ databases">
        <title>Paenibacillus radiodurans sp. nov., isolated from the southeastern edge of Tengger Desert.</title>
        <authorList>
            <person name="Zhang G."/>
        </authorList>
    </citation>
    <scope>NUCLEOTIDE SEQUENCE [LARGE SCALE GENOMIC DNA]</scope>
    <source>
        <strain evidence="14 15">DT7-4</strain>
    </source>
</reference>
<organism evidence="14 15">
    <name type="scientific">Paenibacillus oenotherae</name>
    <dbReference type="NCBI Taxonomy" id="1435645"/>
    <lineage>
        <taxon>Bacteria</taxon>
        <taxon>Bacillati</taxon>
        <taxon>Bacillota</taxon>
        <taxon>Bacilli</taxon>
        <taxon>Bacillales</taxon>
        <taxon>Paenibacillaceae</taxon>
        <taxon>Paenibacillus</taxon>
    </lineage>
</organism>
<dbReference type="Gene3D" id="3.40.1190.20">
    <property type="match status" value="1"/>
</dbReference>
<feature type="binding site" evidence="12">
    <location>
        <position position="139"/>
    </location>
    <ligand>
        <name>substrate</name>
    </ligand>
</feature>
<dbReference type="PROSITE" id="PS00584">
    <property type="entry name" value="PFKB_KINASES_2"/>
    <property type="match status" value="1"/>
</dbReference>
<keyword evidence="4 12" id="KW-0808">Transferase</keyword>
<keyword evidence="9 12" id="KW-0460">Magnesium</keyword>
<feature type="binding site" evidence="12">
    <location>
        <position position="287"/>
    </location>
    <ligand>
        <name>K(+)</name>
        <dbReference type="ChEBI" id="CHEBI:29103"/>
    </ligand>
</feature>
<feature type="binding site" evidence="12">
    <location>
        <begin position="10"/>
        <end position="12"/>
    </location>
    <ligand>
        <name>substrate</name>
    </ligand>
</feature>
<keyword evidence="15" id="KW-1185">Reference proteome</keyword>
<evidence type="ECO:0000256" key="4">
    <source>
        <dbReference type="ARBA" id="ARBA00022679"/>
    </source>
</evidence>
<dbReference type="PRINTS" id="PR00990">
    <property type="entry name" value="RIBOKINASE"/>
</dbReference>
<comment type="subcellular location">
    <subcellularLocation>
        <location evidence="12">Cytoplasm</location>
    </subcellularLocation>
</comment>
<comment type="caution">
    <text evidence="12">Lacks conserved residue(s) required for the propagation of feature annotation.</text>
</comment>
<evidence type="ECO:0000256" key="9">
    <source>
        <dbReference type="ARBA" id="ARBA00022842"/>
    </source>
</evidence>
<protein>
    <recommendedName>
        <fullName evidence="3 12">Ribokinase</fullName>
        <shortName evidence="12">RK</shortName>
        <ecNumber evidence="2 12">2.7.1.15</ecNumber>
    </recommendedName>
</protein>
<dbReference type="PANTHER" id="PTHR10584:SF166">
    <property type="entry name" value="RIBOKINASE"/>
    <property type="match status" value="1"/>
</dbReference>
<dbReference type="InterPro" id="IPR002139">
    <property type="entry name" value="Ribo/fructo_kinase"/>
</dbReference>
<evidence type="ECO:0000313" key="14">
    <source>
        <dbReference type="EMBL" id="MBW7477162.1"/>
    </source>
</evidence>
<feature type="binding site" evidence="12">
    <location>
        <begin position="38"/>
        <end position="42"/>
    </location>
    <ligand>
        <name>substrate</name>
    </ligand>
</feature>
<dbReference type="Proteomes" id="UP000812277">
    <property type="component" value="Unassembled WGS sequence"/>
</dbReference>
<evidence type="ECO:0000256" key="11">
    <source>
        <dbReference type="ARBA" id="ARBA00023277"/>
    </source>
</evidence>
<evidence type="ECO:0000256" key="12">
    <source>
        <dbReference type="HAMAP-Rule" id="MF_01987"/>
    </source>
</evidence>
<comment type="cofactor">
    <cofactor evidence="12">
        <name>Mg(2+)</name>
        <dbReference type="ChEBI" id="CHEBI:18420"/>
    </cofactor>
    <text evidence="12">Requires a divalent cation, most likely magnesium in vivo, as an electrophilic catalyst to aid phosphoryl group transfer. It is the chelate of the metal and the nucleotide that is the actual substrate.</text>
</comment>
<dbReference type="EMBL" id="JAHZIJ010000021">
    <property type="protein sequence ID" value="MBW7477162.1"/>
    <property type="molecule type" value="Genomic_DNA"/>
</dbReference>
<evidence type="ECO:0000256" key="10">
    <source>
        <dbReference type="ARBA" id="ARBA00022958"/>
    </source>
</evidence>
<accession>A0ABS7DCD6</accession>
<feature type="binding site" evidence="12">
    <location>
        <position position="285"/>
    </location>
    <ligand>
        <name>K(+)</name>
        <dbReference type="ChEBI" id="CHEBI:29103"/>
    </ligand>
</feature>
<sequence>MTITVIGSVIMDIVFLTDHYPRHGDTVFGKEVRYSPGGKGANQATTCAKLGAATTFIGCVGNDAFGQTLLHKLQSNQVHIESMKTVEDSGTGTALVTVDSSAENTILVVKGANDCLTIGDIDRCEHIISRSRILLVQMEIRSEVIKHAMITARRHGVTILLDPAPTDGIDTSSLQYADIIVPNQQEARFLTRIEVHNISTAIEAARYLHRHYGIAKSIIKIGEQGSLVYQDGTHEHIQAIAVHAVDTVGAGDSYAGALAYALAGGQTLIAAAQFASIVSALKVTKHGAQDGIPSMEEVLAFCSTRNLTLPIEYSM</sequence>
<dbReference type="EC" id="2.7.1.15" evidence="2 12"/>
<dbReference type="PROSITE" id="PS00583">
    <property type="entry name" value="PFKB_KINASES_1"/>
    <property type="match status" value="1"/>
</dbReference>
<dbReference type="InterPro" id="IPR002173">
    <property type="entry name" value="Carboh/pur_kinase_PfkB_CS"/>
</dbReference>
<keyword evidence="6 12" id="KW-0547">Nucleotide-binding</keyword>
<keyword evidence="12" id="KW-0963">Cytoplasm</keyword>
<evidence type="ECO:0000256" key="8">
    <source>
        <dbReference type="ARBA" id="ARBA00022840"/>
    </source>
</evidence>
<evidence type="ECO:0000256" key="2">
    <source>
        <dbReference type="ARBA" id="ARBA00012035"/>
    </source>
</evidence>
<evidence type="ECO:0000259" key="13">
    <source>
        <dbReference type="Pfam" id="PF00294"/>
    </source>
</evidence>
<proteinExistence type="inferred from homology"/>
<dbReference type="RefSeq" id="WP_219874417.1">
    <property type="nucleotide sequence ID" value="NZ_JAHZIJ010000021.1"/>
</dbReference>
<evidence type="ECO:0000313" key="15">
    <source>
        <dbReference type="Proteomes" id="UP000812277"/>
    </source>
</evidence>
<feature type="binding site" evidence="12">
    <location>
        <position position="183"/>
    </location>
    <ligand>
        <name>ATP</name>
        <dbReference type="ChEBI" id="CHEBI:30616"/>
    </ligand>
</feature>
<feature type="binding site" evidence="12">
    <location>
        <position position="282"/>
    </location>
    <ligand>
        <name>K(+)</name>
        <dbReference type="ChEBI" id="CHEBI:29103"/>
    </ligand>
</feature>
<dbReference type="Pfam" id="PF00294">
    <property type="entry name" value="PfkB"/>
    <property type="match status" value="1"/>
</dbReference>
<evidence type="ECO:0000256" key="5">
    <source>
        <dbReference type="ARBA" id="ARBA00022723"/>
    </source>
</evidence>
<dbReference type="SUPFAM" id="SSF53613">
    <property type="entry name" value="Ribokinase-like"/>
    <property type="match status" value="1"/>
</dbReference>
<comment type="similarity">
    <text evidence="1">Belongs to the carbohydrate kinase pfkB family.</text>
</comment>
<feature type="domain" description="Carbohydrate kinase PfkB" evidence="13">
    <location>
        <begin position="3"/>
        <end position="294"/>
    </location>
</feature>
<feature type="binding site" evidence="12">
    <location>
        <position position="246"/>
    </location>
    <ligand>
        <name>K(+)</name>
        <dbReference type="ChEBI" id="CHEBI:29103"/>
    </ligand>
</feature>
<dbReference type="InterPro" id="IPR011877">
    <property type="entry name" value="Ribokinase"/>
</dbReference>
<comment type="function">
    <text evidence="12">Catalyzes the phosphorylation of ribose at O-5 in a reaction requiring ATP and magnesium. The resulting D-ribose-5-phosphate can then be used either for sythesis of nucleotides, histidine, and tryptophan, or as a component of the pentose phosphate pathway.</text>
</comment>
<gene>
    <name evidence="12 14" type="primary">rbsK</name>
    <name evidence="14" type="ORF">K0T92_20820</name>
</gene>
<evidence type="ECO:0000256" key="6">
    <source>
        <dbReference type="ARBA" id="ARBA00022741"/>
    </source>
</evidence>
<comment type="pathway">
    <text evidence="12">Carbohydrate metabolism; D-ribose degradation; D-ribose 5-phosphate from beta-D-ribopyranose: step 2/2.</text>
</comment>
<feature type="binding site" evidence="12">
    <location>
        <begin position="251"/>
        <end position="252"/>
    </location>
    <ligand>
        <name>ATP</name>
        <dbReference type="ChEBI" id="CHEBI:30616"/>
    </ligand>
</feature>
<dbReference type="GO" id="GO:0004747">
    <property type="term" value="F:ribokinase activity"/>
    <property type="evidence" value="ECO:0007669"/>
    <property type="project" value="UniProtKB-EC"/>
</dbReference>
<comment type="similarity">
    <text evidence="12">Belongs to the carbohydrate kinase PfkB family. Ribokinase subfamily.</text>
</comment>
<dbReference type="CDD" id="cd01174">
    <property type="entry name" value="ribokinase"/>
    <property type="match status" value="1"/>
</dbReference>